<comment type="cofactor">
    <cofactor evidence="5">
        <name>FAD</name>
        <dbReference type="ChEBI" id="CHEBI:57692"/>
    </cofactor>
</comment>
<gene>
    <name evidence="7" type="ORF">NE237_010218</name>
</gene>
<evidence type="ECO:0000256" key="4">
    <source>
        <dbReference type="ARBA" id="ARBA00023062"/>
    </source>
</evidence>
<dbReference type="PANTHER" id="PTHR13914:SF0">
    <property type="entry name" value="PROLINE DEHYDROGENASE 1, MITOCHONDRIAL"/>
    <property type="match status" value="1"/>
</dbReference>
<feature type="domain" description="Proline dehydrogenase" evidence="6">
    <location>
        <begin position="137"/>
        <end position="470"/>
    </location>
</feature>
<dbReference type="InterPro" id="IPR015659">
    <property type="entry name" value="Proline_oxidase"/>
</dbReference>
<comment type="caution">
    <text evidence="7">The sequence shown here is derived from an EMBL/GenBank/DDBJ whole genome shotgun (WGS) entry which is preliminary data.</text>
</comment>
<evidence type="ECO:0000256" key="1">
    <source>
        <dbReference type="ARBA" id="ARBA00005869"/>
    </source>
</evidence>
<comment type="function">
    <text evidence="5">Converts proline to delta-1-pyrroline-5-carboxylate.</text>
</comment>
<dbReference type="PANTHER" id="PTHR13914">
    <property type="entry name" value="PROLINE OXIDASE"/>
    <property type="match status" value="1"/>
</dbReference>
<keyword evidence="5" id="KW-0285">Flavoprotein</keyword>
<evidence type="ECO:0000256" key="3">
    <source>
        <dbReference type="ARBA" id="ARBA00023002"/>
    </source>
</evidence>
<evidence type="ECO:0000313" key="8">
    <source>
        <dbReference type="Proteomes" id="UP001141806"/>
    </source>
</evidence>
<keyword evidence="5" id="KW-0274">FAD</keyword>
<evidence type="ECO:0000313" key="7">
    <source>
        <dbReference type="EMBL" id="KAJ4979438.1"/>
    </source>
</evidence>
<evidence type="ECO:0000256" key="5">
    <source>
        <dbReference type="RuleBase" id="RU364054"/>
    </source>
</evidence>
<dbReference type="Proteomes" id="UP001141806">
    <property type="component" value="Unassembled WGS sequence"/>
</dbReference>
<dbReference type="InterPro" id="IPR029041">
    <property type="entry name" value="FAD-linked_oxidoreductase-like"/>
</dbReference>
<dbReference type="AlphaFoldDB" id="A0A9Q0R113"/>
<dbReference type="GO" id="GO:0071949">
    <property type="term" value="F:FAD binding"/>
    <property type="evidence" value="ECO:0007669"/>
    <property type="project" value="TreeGrafter"/>
</dbReference>
<organism evidence="7 8">
    <name type="scientific">Protea cynaroides</name>
    <dbReference type="NCBI Taxonomy" id="273540"/>
    <lineage>
        <taxon>Eukaryota</taxon>
        <taxon>Viridiplantae</taxon>
        <taxon>Streptophyta</taxon>
        <taxon>Embryophyta</taxon>
        <taxon>Tracheophyta</taxon>
        <taxon>Spermatophyta</taxon>
        <taxon>Magnoliopsida</taxon>
        <taxon>Proteales</taxon>
        <taxon>Proteaceae</taxon>
        <taxon>Protea</taxon>
    </lineage>
</organism>
<dbReference type="GO" id="GO:0005739">
    <property type="term" value="C:mitochondrion"/>
    <property type="evidence" value="ECO:0007669"/>
    <property type="project" value="TreeGrafter"/>
</dbReference>
<sequence length="501" mass="55675">MAIRVSPRLLRNQNVNHISRIWNSSPTVTASASIIGAVSTDNDTEFVKLSSVPPPPTSSLLNLEYGEKLFSSVSTLQLIRSSINLHLAAFDPIVDLGIWIMKSRLVESKICRKLVLNVVKHTFYEHFCAGENLEEASRTLQRLWDDGLRGILDYGLEDAIDNQSCDRNLVEFLKTVESIKLLPPSSVSFACVKITAICPIKLLEKVSNSLRWELLDPSFHLPWKVDTLPILTPSSPLYHTLKRPDPLTPEEEKDLQLAHQRLNKLCEKCLENNVPLLIDAEYTLVEPAIDYLTYSAAIKFNMNNNVIVFGTIQAYLKDAKERIVQATEAAEKRGIPIGFKLVRGAYMSSESAIASSLGVAPPIHGSIKDTHACYDDCTAFMLEKVAKESAAVVLATHNLDSGRAAALKAKSVGIRKGNQKLQFAQLKGMAEGLTFGLRNAGFQVSKYLPFGPVEKVMPYLLRRAEENRGLLSASTLDRRLMRRELQSRFKTAIVGSETDKI</sequence>
<dbReference type="OrthoDB" id="5464at2759"/>
<dbReference type="SUPFAM" id="SSF51730">
    <property type="entry name" value="FAD-linked oxidoreductase"/>
    <property type="match status" value="1"/>
</dbReference>
<evidence type="ECO:0000259" key="6">
    <source>
        <dbReference type="Pfam" id="PF01619"/>
    </source>
</evidence>
<comment type="catalytic activity">
    <reaction evidence="5">
        <text>L-proline + a quinone = (S)-1-pyrroline-5-carboxylate + a quinol + H(+)</text>
        <dbReference type="Rhea" id="RHEA:23784"/>
        <dbReference type="ChEBI" id="CHEBI:15378"/>
        <dbReference type="ChEBI" id="CHEBI:17388"/>
        <dbReference type="ChEBI" id="CHEBI:24646"/>
        <dbReference type="ChEBI" id="CHEBI:60039"/>
        <dbReference type="ChEBI" id="CHEBI:132124"/>
        <dbReference type="EC" id="1.5.5.2"/>
    </reaction>
</comment>
<reference evidence="7" key="1">
    <citation type="journal article" date="2023" name="Plant J.">
        <title>The genome of the king protea, Protea cynaroides.</title>
        <authorList>
            <person name="Chang J."/>
            <person name="Duong T.A."/>
            <person name="Schoeman C."/>
            <person name="Ma X."/>
            <person name="Roodt D."/>
            <person name="Barker N."/>
            <person name="Li Z."/>
            <person name="Van de Peer Y."/>
            <person name="Mizrachi E."/>
        </authorList>
    </citation>
    <scope>NUCLEOTIDE SEQUENCE</scope>
    <source>
        <tissue evidence="7">Young leaves</tissue>
    </source>
</reference>
<dbReference type="Gene3D" id="3.20.20.220">
    <property type="match status" value="1"/>
</dbReference>
<dbReference type="GO" id="GO:0004657">
    <property type="term" value="F:proline dehydrogenase activity"/>
    <property type="evidence" value="ECO:0007669"/>
    <property type="project" value="UniProtKB-EC"/>
</dbReference>
<dbReference type="EC" id="1.5.5.2" evidence="2 5"/>
<dbReference type="Pfam" id="PF01619">
    <property type="entry name" value="Pro_dh"/>
    <property type="match status" value="1"/>
</dbReference>
<accession>A0A9Q0R113</accession>
<keyword evidence="3 5" id="KW-0560">Oxidoreductase</keyword>
<keyword evidence="8" id="KW-1185">Reference proteome</keyword>
<name>A0A9Q0R113_9MAGN</name>
<dbReference type="EMBL" id="JAMYWD010000002">
    <property type="protein sequence ID" value="KAJ4979438.1"/>
    <property type="molecule type" value="Genomic_DNA"/>
</dbReference>
<comment type="similarity">
    <text evidence="1 5">Belongs to the proline oxidase family.</text>
</comment>
<dbReference type="InterPro" id="IPR002872">
    <property type="entry name" value="Proline_DH_dom"/>
</dbReference>
<proteinExistence type="inferred from homology"/>
<evidence type="ECO:0000256" key="2">
    <source>
        <dbReference type="ARBA" id="ARBA00012695"/>
    </source>
</evidence>
<protein>
    <recommendedName>
        <fullName evidence="2 5">Proline dehydrogenase</fullName>
        <ecNumber evidence="2 5">1.5.5.2</ecNumber>
    </recommendedName>
</protein>
<keyword evidence="4 5" id="KW-0642">Proline metabolism</keyword>
<dbReference type="GO" id="GO:0010133">
    <property type="term" value="P:L-proline catabolic process to L-glutamate"/>
    <property type="evidence" value="ECO:0007669"/>
    <property type="project" value="TreeGrafter"/>
</dbReference>